<protein>
    <submittedName>
        <fullName evidence="7">Transcriptional regulator, TetR family</fullName>
    </submittedName>
</protein>
<dbReference type="EMBL" id="FMYH01000003">
    <property type="protein sequence ID" value="SDC57550.1"/>
    <property type="molecule type" value="Genomic_DNA"/>
</dbReference>
<dbReference type="InterPro" id="IPR009057">
    <property type="entry name" value="Homeodomain-like_sf"/>
</dbReference>
<evidence type="ECO:0000313" key="8">
    <source>
        <dbReference type="Proteomes" id="UP000199039"/>
    </source>
</evidence>
<proteinExistence type="predicted"/>
<evidence type="ECO:0000313" key="7">
    <source>
        <dbReference type="EMBL" id="SDC57550.1"/>
    </source>
</evidence>
<organism evidence="7 8">
    <name type="scientific">Sanguibacter gelidistatuariae</name>
    <dbReference type="NCBI Taxonomy" id="1814289"/>
    <lineage>
        <taxon>Bacteria</taxon>
        <taxon>Bacillati</taxon>
        <taxon>Actinomycetota</taxon>
        <taxon>Actinomycetes</taxon>
        <taxon>Micrococcales</taxon>
        <taxon>Sanguibacteraceae</taxon>
        <taxon>Sanguibacter</taxon>
    </lineage>
</organism>
<dbReference type="Pfam" id="PF16859">
    <property type="entry name" value="TetR_C_11"/>
    <property type="match status" value="1"/>
</dbReference>
<name>A0A1G6MPU0_9MICO</name>
<dbReference type="OrthoDB" id="9796019at2"/>
<dbReference type="PRINTS" id="PR00455">
    <property type="entry name" value="HTHTETR"/>
</dbReference>
<dbReference type="Pfam" id="PF00440">
    <property type="entry name" value="TetR_N"/>
    <property type="match status" value="1"/>
</dbReference>
<keyword evidence="3" id="KW-0804">Transcription</keyword>
<dbReference type="GO" id="GO:0003700">
    <property type="term" value="F:DNA-binding transcription factor activity"/>
    <property type="evidence" value="ECO:0007669"/>
    <property type="project" value="TreeGrafter"/>
</dbReference>
<keyword evidence="8" id="KW-1185">Reference proteome</keyword>
<dbReference type="InterPro" id="IPR023772">
    <property type="entry name" value="DNA-bd_HTH_TetR-type_CS"/>
</dbReference>
<evidence type="ECO:0000256" key="3">
    <source>
        <dbReference type="ARBA" id="ARBA00023163"/>
    </source>
</evidence>
<keyword evidence="1" id="KW-0805">Transcription regulation</keyword>
<feature type="compositionally biased region" description="Basic and acidic residues" evidence="5">
    <location>
        <begin position="8"/>
        <end position="23"/>
    </location>
</feature>
<keyword evidence="2 4" id="KW-0238">DNA-binding</keyword>
<dbReference type="SUPFAM" id="SSF48498">
    <property type="entry name" value="Tetracyclin repressor-like, C-terminal domain"/>
    <property type="match status" value="1"/>
</dbReference>
<feature type="domain" description="HTH tetR-type" evidence="6">
    <location>
        <begin position="40"/>
        <end position="100"/>
    </location>
</feature>
<dbReference type="InterPro" id="IPR011075">
    <property type="entry name" value="TetR_C"/>
</dbReference>
<dbReference type="Proteomes" id="UP000199039">
    <property type="component" value="Unassembled WGS sequence"/>
</dbReference>
<dbReference type="AlphaFoldDB" id="A0A1G6MPU0"/>
<evidence type="ECO:0000256" key="4">
    <source>
        <dbReference type="PROSITE-ProRule" id="PRU00335"/>
    </source>
</evidence>
<evidence type="ECO:0000256" key="2">
    <source>
        <dbReference type="ARBA" id="ARBA00023125"/>
    </source>
</evidence>
<accession>A0A1G6MPU0</accession>
<dbReference type="SUPFAM" id="SSF46689">
    <property type="entry name" value="Homeodomain-like"/>
    <property type="match status" value="1"/>
</dbReference>
<gene>
    <name evidence="7" type="ORF">SAMN05216410_1936</name>
</gene>
<feature type="region of interest" description="Disordered" evidence="5">
    <location>
        <begin position="1"/>
        <end position="40"/>
    </location>
</feature>
<feature type="DNA-binding region" description="H-T-H motif" evidence="4">
    <location>
        <begin position="63"/>
        <end position="82"/>
    </location>
</feature>
<dbReference type="PANTHER" id="PTHR30055:SF148">
    <property type="entry name" value="TETR-FAMILY TRANSCRIPTIONAL REGULATOR"/>
    <property type="match status" value="1"/>
</dbReference>
<evidence type="ECO:0000256" key="5">
    <source>
        <dbReference type="SAM" id="MobiDB-lite"/>
    </source>
</evidence>
<dbReference type="PROSITE" id="PS01081">
    <property type="entry name" value="HTH_TETR_1"/>
    <property type="match status" value="1"/>
</dbReference>
<dbReference type="GO" id="GO:0000976">
    <property type="term" value="F:transcription cis-regulatory region binding"/>
    <property type="evidence" value="ECO:0007669"/>
    <property type="project" value="TreeGrafter"/>
</dbReference>
<dbReference type="PANTHER" id="PTHR30055">
    <property type="entry name" value="HTH-TYPE TRANSCRIPTIONAL REGULATOR RUTR"/>
    <property type="match status" value="1"/>
</dbReference>
<dbReference type="InterPro" id="IPR050109">
    <property type="entry name" value="HTH-type_TetR-like_transc_reg"/>
</dbReference>
<dbReference type="Gene3D" id="1.10.10.60">
    <property type="entry name" value="Homeodomain-like"/>
    <property type="match status" value="1"/>
</dbReference>
<dbReference type="RefSeq" id="WP_093182790.1">
    <property type="nucleotide sequence ID" value="NZ_FMYH01000003.1"/>
</dbReference>
<evidence type="ECO:0000256" key="1">
    <source>
        <dbReference type="ARBA" id="ARBA00023015"/>
    </source>
</evidence>
<sequence length="256" mass="27584">MSADSADDVDRANDADQADRVDDAATCATPARRPGRRRDASRDDVILDATRELLVERGFDSMTMDAVAERAGAGKATVYRRWPSKVDLTVDAIVCSRAPGITVDDIPDTGSLRGDLLGVRQAKLRTDTHWILSGLPAEIREDPQVAAALHHQFVVPHTRLITELLERARLRGEVPPGRDIEMIATVGPAMISYQKMTTGRPIEPEFFEQLIDKILVPLATGTTPDDDADTAAADEDEARSCADADVSAALLGATSA</sequence>
<dbReference type="STRING" id="1814289.SAMN05216410_1936"/>
<dbReference type="PROSITE" id="PS50977">
    <property type="entry name" value="HTH_TETR_2"/>
    <property type="match status" value="1"/>
</dbReference>
<evidence type="ECO:0000259" key="6">
    <source>
        <dbReference type="PROSITE" id="PS50977"/>
    </source>
</evidence>
<dbReference type="InterPro" id="IPR036271">
    <property type="entry name" value="Tet_transcr_reg_TetR-rel_C_sf"/>
</dbReference>
<dbReference type="Gene3D" id="1.10.357.10">
    <property type="entry name" value="Tetracycline Repressor, domain 2"/>
    <property type="match status" value="1"/>
</dbReference>
<reference evidence="7 8" key="1">
    <citation type="submission" date="2016-09" db="EMBL/GenBank/DDBJ databases">
        <authorList>
            <person name="Capua I."/>
            <person name="De Benedictis P."/>
            <person name="Joannis T."/>
            <person name="Lombin L.H."/>
            <person name="Cattoli G."/>
        </authorList>
    </citation>
    <scope>NUCLEOTIDE SEQUENCE [LARGE SCALE GENOMIC DNA]</scope>
    <source>
        <strain evidence="7 8">ISLP-3</strain>
    </source>
</reference>
<dbReference type="InterPro" id="IPR001647">
    <property type="entry name" value="HTH_TetR"/>
</dbReference>